<keyword evidence="4" id="KW-0698">rRNA processing</keyword>
<evidence type="ECO:0000256" key="1">
    <source>
        <dbReference type="ARBA" id="ARBA00004604"/>
    </source>
</evidence>
<dbReference type="PANTHER" id="PTHR23183">
    <property type="entry name" value="NOP14"/>
    <property type="match status" value="1"/>
</dbReference>
<comment type="subcellular location">
    <subcellularLocation>
        <location evidence="1">Nucleus</location>
        <location evidence="1">Nucleolus</location>
    </subcellularLocation>
</comment>
<dbReference type="GO" id="GO:0030490">
    <property type="term" value="P:maturation of SSU-rRNA"/>
    <property type="evidence" value="ECO:0007669"/>
    <property type="project" value="TreeGrafter"/>
</dbReference>
<keyword evidence="8" id="KW-1185">Reference proteome</keyword>
<evidence type="ECO:0000256" key="2">
    <source>
        <dbReference type="ARBA" id="ARBA00007466"/>
    </source>
</evidence>
<feature type="compositionally biased region" description="Basic and acidic residues" evidence="7">
    <location>
        <begin position="392"/>
        <end position="406"/>
    </location>
</feature>
<dbReference type="GO" id="GO:0032040">
    <property type="term" value="C:small-subunit processome"/>
    <property type="evidence" value="ECO:0007669"/>
    <property type="project" value="InterPro"/>
</dbReference>
<dbReference type="Pfam" id="PF04147">
    <property type="entry name" value="Nop14"/>
    <property type="match status" value="2"/>
</dbReference>
<sequence>MVKVKNKKKNLAESTASKRDQQKKILNPFEVHINKEKQKVLGRKNKADHGLPGTSRAKAINKRKRTLLHEYKVKDKDNAFLDRRIGEKNAALSQEDKIMARFAAERMKAHKKQDIFNLNDDEVLTHRGQTLAEIEKFDDPKSDDDEFSDDENKTGKLDKKFVSEAHFGGGVLSKPDSQMSRRDLIDQLIAESKKRKAEKQKIREQTIDLTEKLDSEWKDLLPLVAASKKTAQDSEEKSKADDYDIAMRELKFEARGNPTDRLKSEEEIAKEEKEKLEALEANRLARMKGFTDDSDGQPKHKSADDLDDGFYMESIEEEPLAYGEDGMLKVEKKKSNESEDHDGSEDNKSSDEDSGVDDEGNALKQQNKHIGEHLSKNESTKIELEDEEKEEQEQRIQKLENRSNEDVEKMAKLMGWDVISITSKLQENDPYDNIPVLKISDDNDNNNDKVKVQSDSTPSRTIKLKEKNLSKIIEEEENDSLNETGSEKESSEEEDNLSDLKESESSSEDDSSNKKNVRFSNSVSEKKSVSDNVDSTQKPKSILKVKNNEDSGSCKLTDETRKLEIKADLMKRKEIMEKARQELPYTYKAPDTFEELQELLEDRLPDYQSVIVERIIKCNHPSLGEGNNEKLANLFAYLLQHLNDCALGETIEDLVKCFQIFDRLCPHLYDLAHMNPLNTKICIQEVIKEKHEEFERNKKRYPGLDTLIFLKLVSLLFPTSDFRHPVVTPCLVFMSQILTRCRVKSRSAISKGLFISTLVLEYTLLSKRFAPSVINFLRGVICMATAKPPVQIIKTIPPFKSTGEFINLLIPEKEQTSLNINPKETRLNINDLLQDELNDEFRVKALLVAVNLLSEFRNQLEELEAVYSIFEPIVKLLKMNTWKRYPTNIKEHIQKIHKDLEELKNKRLEYMVLAKKKPKALRLYEPRIEKVYDGKRHKPMSKEKAEREKLLHKYKREMKGAIREVRKDRAFLAKVQIKQQIKSDAERKRKVLEIFGEASVQQGELNKIKRKKAK</sequence>
<feature type="compositionally biased region" description="Basic and acidic residues" evidence="7">
    <location>
        <begin position="369"/>
        <end position="383"/>
    </location>
</feature>
<feature type="compositionally biased region" description="Acidic residues" evidence="7">
    <location>
        <begin position="305"/>
        <end position="319"/>
    </location>
</feature>
<reference evidence="9" key="1">
    <citation type="submission" date="2025-08" db="UniProtKB">
        <authorList>
            <consortium name="RefSeq"/>
        </authorList>
    </citation>
    <scope>IDENTIFICATION</scope>
</reference>
<keyword evidence="5" id="KW-0539">Nucleus</keyword>
<keyword evidence="3" id="KW-0690">Ribosome biogenesis</keyword>
<comment type="similarity">
    <text evidence="2">Belongs to the NOP14 family.</text>
</comment>
<dbReference type="InterPro" id="IPR007276">
    <property type="entry name" value="Nop14"/>
</dbReference>
<evidence type="ECO:0000256" key="7">
    <source>
        <dbReference type="SAM" id="MobiDB-lite"/>
    </source>
</evidence>
<feature type="region of interest" description="Disordered" evidence="7">
    <location>
        <begin position="136"/>
        <end position="155"/>
    </location>
</feature>
<dbReference type="GeneID" id="107263114"/>
<evidence type="ECO:0000256" key="6">
    <source>
        <dbReference type="ARBA" id="ARBA00024695"/>
    </source>
</evidence>
<feature type="compositionally biased region" description="Polar residues" evidence="7">
    <location>
        <begin position="530"/>
        <end position="539"/>
    </location>
</feature>
<evidence type="ECO:0000256" key="4">
    <source>
        <dbReference type="ARBA" id="ARBA00022552"/>
    </source>
</evidence>
<dbReference type="AlphaFoldDB" id="A0AAJ7BGL4"/>
<organism evidence="8 9">
    <name type="scientific">Cephus cinctus</name>
    <name type="common">Wheat stem sawfly</name>
    <dbReference type="NCBI Taxonomy" id="211228"/>
    <lineage>
        <taxon>Eukaryota</taxon>
        <taxon>Metazoa</taxon>
        <taxon>Ecdysozoa</taxon>
        <taxon>Arthropoda</taxon>
        <taxon>Hexapoda</taxon>
        <taxon>Insecta</taxon>
        <taxon>Pterygota</taxon>
        <taxon>Neoptera</taxon>
        <taxon>Endopterygota</taxon>
        <taxon>Hymenoptera</taxon>
        <taxon>Cephoidea</taxon>
        <taxon>Cephidae</taxon>
        <taxon>Cephus</taxon>
    </lineage>
</organism>
<feature type="region of interest" description="Disordered" evidence="7">
    <location>
        <begin position="424"/>
        <end position="554"/>
    </location>
</feature>
<feature type="region of interest" description="Disordered" evidence="7">
    <location>
        <begin position="287"/>
        <end position="406"/>
    </location>
</feature>
<evidence type="ECO:0000313" key="8">
    <source>
        <dbReference type="Proteomes" id="UP000694920"/>
    </source>
</evidence>
<feature type="region of interest" description="Disordered" evidence="7">
    <location>
        <begin position="1"/>
        <end position="27"/>
    </location>
</feature>
<dbReference type="GO" id="GO:0030692">
    <property type="term" value="C:Noc4p-Nop14p complex"/>
    <property type="evidence" value="ECO:0007669"/>
    <property type="project" value="TreeGrafter"/>
</dbReference>
<protein>
    <submittedName>
        <fullName evidence="9">Nucleolar protein 14 homolog isoform X1</fullName>
    </submittedName>
</protein>
<dbReference type="Proteomes" id="UP000694920">
    <property type="component" value="Unplaced"/>
</dbReference>
<comment type="function">
    <text evidence="6">Involved in nucleolar processing of pre-18S ribosomal RNA. Has a role in the nuclear export of 40S pre-ribosomal subunit to the cytoplasm.</text>
</comment>
<feature type="compositionally biased region" description="Basic and acidic residues" evidence="7">
    <location>
        <begin position="326"/>
        <end position="338"/>
    </location>
</feature>
<evidence type="ECO:0000256" key="5">
    <source>
        <dbReference type="ARBA" id="ARBA00023242"/>
    </source>
</evidence>
<gene>
    <name evidence="9" type="primary">LOC107263114</name>
</gene>
<accession>A0AAJ7BGL4</accession>
<dbReference type="PANTHER" id="PTHR23183:SF0">
    <property type="entry name" value="NUCLEOLAR PROTEIN 14"/>
    <property type="match status" value="1"/>
</dbReference>
<name>A0AAJ7BGL4_CEPCN</name>
<dbReference type="RefSeq" id="XP_015585457.1">
    <property type="nucleotide sequence ID" value="XM_015729971.2"/>
</dbReference>
<evidence type="ECO:0000313" key="9">
    <source>
        <dbReference type="RefSeq" id="XP_015585457.1"/>
    </source>
</evidence>
<feature type="compositionally biased region" description="Basic and acidic residues" evidence="7">
    <location>
        <begin position="463"/>
        <end position="473"/>
    </location>
</feature>
<dbReference type="KEGG" id="ccin:107263114"/>
<evidence type="ECO:0000256" key="3">
    <source>
        <dbReference type="ARBA" id="ARBA00022517"/>
    </source>
</evidence>
<proteinExistence type="inferred from homology"/>